<comment type="similarity">
    <text evidence="1">Belongs to the SMC family. SbcC subfamily.</text>
</comment>
<dbReference type="GO" id="GO:0006302">
    <property type="term" value="P:double-strand break repair"/>
    <property type="evidence" value="ECO:0007669"/>
    <property type="project" value="InterPro"/>
</dbReference>
<gene>
    <name evidence="9" type="ORF">FHR82_006806</name>
</gene>
<evidence type="ECO:0000256" key="1">
    <source>
        <dbReference type="ARBA" id="ARBA00006930"/>
    </source>
</evidence>
<dbReference type="GO" id="GO:0009055">
    <property type="term" value="F:electron transfer activity"/>
    <property type="evidence" value="ECO:0007669"/>
    <property type="project" value="InterPro"/>
</dbReference>
<sequence>MALDLQIRWIRIRTGDGWQAPYDLDAPVVAIVGEVDTGKSSLLECIAYTLGRDIPEFRGAVDHHLREVEVGVRFPQGTYVLRRARSTGGHVEVLDEAGTPQGRYPIRSKDAQPTISEWILTELDLVESFTSVRLKRARPLDFAESLLPYCYLTQPDIDRHVVREPKDDNERLTVLKLLLNLTTGEYERLTGEIHENDLEIKRLLKRADTITDFLGESQATDRAAVADEIAQLKGALVAAEAAHAAATASARGASEFAETSRERVNAARRIVGQAESTLDKARRKQERLLDRIEEAEQGLAALNQLEARSPDDRPDLALAHSACTACHADLSERSVAPGTCYQCGSPLAGHEQIIQRKHLNQTRQQAIAELDSATQAFKEAEAEANRKRGELKRLAEQLDGQTYDSVTPYVDAIATSSAEVAGLHARLEALGRLQHAHDRLTEQYEQIDTLKARQEQRREQLELLRGDVKDVAEVADDITRIFRQIVKSIALPHATGRARIDPQTLLPLVDDQTFTQRGGGARSAVSIAYSLALLTYTLEMATVSLPSLLIIDSPQKNFGSNKNDKQLAHRVYDRFLDLMEERQEWGSGGRFARRYQLIIVDNDIHQDIAKRIKLHRFTREQGFIRDLVDPHGPAEVEQLSFEDVDEGTG</sequence>
<keyword evidence="10" id="KW-1185">Reference proteome</keyword>
<dbReference type="AlphaFoldDB" id="A0A7W7QBQ6"/>
<evidence type="ECO:0000256" key="5">
    <source>
        <dbReference type="ARBA" id="ARBA00023004"/>
    </source>
</evidence>
<dbReference type="Gene3D" id="3.40.50.300">
    <property type="entry name" value="P-loop containing nucleotide triphosphate hydrolases"/>
    <property type="match status" value="2"/>
</dbReference>
<evidence type="ECO:0000256" key="7">
    <source>
        <dbReference type="SAM" id="Coils"/>
    </source>
</evidence>
<dbReference type="PROSITE" id="PS51007">
    <property type="entry name" value="CYTC"/>
    <property type="match status" value="1"/>
</dbReference>
<dbReference type="GO" id="GO:0020037">
    <property type="term" value="F:heme binding"/>
    <property type="evidence" value="ECO:0007669"/>
    <property type="project" value="InterPro"/>
</dbReference>
<keyword evidence="6" id="KW-0349">Heme</keyword>
<comment type="subunit">
    <text evidence="2">Heterodimer of SbcC and SbcD.</text>
</comment>
<dbReference type="InterPro" id="IPR009056">
    <property type="entry name" value="Cyt_c-like_dom"/>
</dbReference>
<evidence type="ECO:0000313" key="10">
    <source>
        <dbReference type="Proteomes" id="UP000520767"/>
    </source>
</evidence>
<evidence type="ECO:0000256" key="3">
    <source>
        <dbReference type="ARBA" id="ARBA00013368"/>
    </source>
</evidence>
<dbReference type="RefSeq" id="WP_184814580.1">
    <property type="nucleotide sequence ID" value="NZ_JACHJQ010000007.1"/>
</dbReference>
<feature type="coiled-coil region" evidence="7">
    <location>
        <begin position="433"/>
        <end position="464"/>
    </location>
</feature>
<keyword evidence="4 6" id="KW-0479">Metal-binding</keyword>
<dbReference type="GO" id="GO:0046872">
    <property type="term" value="F:metal ion binding"/>
    <property type="evidence" value="ECO:0007669"/>
    <property type="project" value="UniProtKB-KW"/>
</dbReference>
<dbReference type="InterPro" id="IPR038729">
    <property type="entry name" value="Rad50/SbcC_AAA"/>
</dbReference>
<organism evidence="9 10">
    <name type="scientific">Actinophytocola algeriensis</name>
    <dbReference type="NCBI Taxonomy" id="1768010"/>
    <lineage>
        <taxon>Bacteria</taxon>
        <taxon>Bacillati</taxon>
        <taxon>Actinomycetota</taxon>
        <taxon>Actinomycetes</taxon>
        <taxon>Pseudonocardiales</taxon>
        <taxon>Pseudonocardiaceae</taxon>
    </lineage>
</organism>
<feature type="coiled-coil region" evidence="7">
    <location>
        <begin position="356"/>
        <end position="397"/>
    </location>
</feature>
<protein>
    <recommendedName>
        <fullName evidence="3">Nuclease SbcCD subunit C</fullName>
    </recommendedName>
</protein>
<dbReference type="EMBL" id="JACHJQ010000007">
    <property type="protein sequence ID" value="MBB4910548.1"/>
    <property type="molecule type" value="Genomic_DNA"/>
</dbReference>
<dbReference type="GO" id="GO:0016887">
    <property type="term" value="F:ATP hydrolysis activity"/>
    <property type="evidence" value="ECO:0007669"/>
    <property type="project" value="InterPro"/>
</dbReference>
<comment type="caution">
    <text evidence="9">The sequence shown here is derived from an EMBL/GenBank/DDBJ whole genome shotgun (WGS) entry which is preliminary data.</text>
</comment>
<accession>A0A7W7QBQ6</accession>
<feature type="coiled-coil region" evidence="7">
    <location>
        <begin position="264"/>
        <end position="305"/>
    </location>
</feature>
<keyword evidence="7" id="KW-0175">Coiled coil</keyword>
<feature type="domain" description="Cytochrome c" evidence="8">
    <location>
        <begin position="293"/>
        <end position="414"/>
    </location>
</feature>
<evidence type="ECO:0000313" key="9">
    <source>
        <dbReference type="EMBL" id="MBB4910548.1"/>
    </source>
</evidence>
<keyword evidence="5 6" id="KW-0408">Iron</keyword>
<dbReference type="PANTHER" id="PTHR32114">
    <property type="entry name" value="ABC TRANSPORTER ABCH.3"/>
    <property type="match status" value="1"/>
</dbReference>
<evidence type="ECO:0000259" key="8">
    <source>
        <dbReference type="PROSITE" id="PS51007"/>
    </source>
</evidence>
<proteinExistence type="inferred from homology"/>
<dbReference type="Proteomes" id="UP000520767">
    <property type="component" value="Unassembled WGS sequence"/>
</dbReference>
<evidence type="ECO:0000256" key="2">
    <source>
        <dbReference type="ARBA" id="ARBA00011322"/>
    </source>
</evidence>
<dbReference type="SUPFAM" id="SSF52540">
    <property type="entry name" value="P-loop containing nucleoside triphosphate hydrolases"/>
    <property type="match status" value="1"/>
</dbReference>
<evidence type="ECO:0000256" key="6">
    <source>
        <dbReference type="PROSITE-ProRule" id="PRU00433"/>
    </source>
</evidence>
<evidence type="ECO:0000256" key="4">
    <source>
        <dbReference type="ARBA" id="ARBA00022723"/>
    </source>
</evidence>
<name>A0A7W7QBQ6_9PSEU</name>
<dbReference type="InterPro" id="IPR027417">
    <property type="entry name" value="P-loop_NTPase"/>
</dbReference>
<dbReference type="Pfam" id="PF13476">
    <property type="entry name" value="AAA_23"/>
    <property type="match status" value="1"/>
</dbReference>
<reference evidence="9 10" key="1">
    <citation type="submission" date="2020-08" db="EMBL/GenBank/DDBJ databases">
        <title>Genomic Encyclopedia of Type Strains, Phase III (KMG-III): the genomes of soil and plant-associated and newly described type strains.</title>
        <authorList>
            <person name="Whitman W."/>
        </authorList>
    </citation>
    <scope>NUCLEOTIDE SEQUENCE [LARGE SCALE GENOMIC DNA]</scope>
    <source>
        <strain evidence="9 10">CECT 8960</strain>
    </source>
</reference>
<dbReference type="PANTHER" id="PTHR32114:SF2">
    <property type="entry name" value="ABC TRANSPORTER ABCH.3"/>
    <property type="match status" value="1"/>
</dbReference>